<dbReference type="PANTHER" id="PTHR12049">
    <property type="entry name" value="PROTEIN ARGININE METHYLTRANSFERASE NDUFAF7, MITOCHONDRIAL"/>
    <property type="match status" value="1"/>
</dbReference>
<accession>A0A4R6Y7D4</accession>
<dbReference type="EMBL" id="SNZE01000011">
    <property type="protein sequence ID" value="TDR31241.1"/>
    <property type="molecule type" value="Genomic_DNA"/>
</dbReference>
<dbReference type="InterPro" id="IPR038375">
    <property type="entry name" value="NDUFAF7_sf"/>
</dbReference>
<dbReference type="SUPFAM" id="SSF53335">
    <property type="entry name" value="S-adenosyl-L-methionine-dependent methyltransferases"/>
    <property type="match status" value="1"/>
</dbReference>
<evidence type="ECO:0000313" key="4">
    <source>
        <dbReference type="Proteomes" id="UP000294480"/>
    </source>
</evidence>
<keyword evidence="1 3" id="KW-0489">Methyltransferase</keyword>
<proteinExistence type="predicted"/>
<name>A0A4R6Y7D4_9BURK</name>
<reference evidence="3 4" key="1">
    <citation type="submission" date="2019-03" db="EMBL/GenBank/DDBJ databases">
        <title>Genomic Encyclopedia of Type Strains, Phase IV (KMG-IV): sequencing the most valuable type-strain genomes for metagenomic binning, comparative biology and taxonomic classification.</title>
        <authorList>
            <person name="Goeker M."/>
        </authorList>
    </citation>
    <scope>NUCLEOTIDE SEQUENCE [LARGE SCALE GENOMIC DNA]</scope>
    <source>
        <strain evidence="3 4">DSM 102852</strain>
    </source>
</reference>
<dbReference type="PANTHER" id="PTHR12049:SF7">
    <property type="entry name" value="PROTEIN ARGININE METHYLTRANSFERASE NDUFAF7, MITOCHONDRIAL"/>
    <property type="match status" value="1"/>
</dbReference>
<gene>
    <name evidence="3" type="ORF">DFR44_1114</name>
</gene>
<dbReference type="Gene3D" id="3.40.50.12710">
    <property type="match status" value="1"/>
</dbReference>
<dbReference type="InterPro" id="IPR003788">
    <property type="entry name" value="NDUFAF7"/>
</dbReference>
<dbReference type="Pfam" id="PF02636">
    <property type="entry name" value="Methyltransf_28"/>
    <property type="match status" value="1"/>
</dbReference>
<evidence type="ECO:0000313" key="3">
    <source>
        <dbReference type="EMBL" id="TDR31241.1"/>
    </source>
</evidence>
<comment type="caution">
    <text evidence="3">The sequence shown here is derived from an EMBL/GenBank/DDBJ whole genome shotgun (WGS) entry which is preliminary data.</text>
</comment>
<dbReference type="GO" id="GO:0035243">
    <property type="term" value="F:protein-arginine omega-N symmetric methyltransferase activity"/>
    <property type="evidence" value="ECO:0007669"/>
    <property type="project" value="TreeGrafter"/>
</dbReference>
<evidence type="ECO:0000256" key="2">
    <source>
        <dbReference type="ARBA" id="ARBA00022679"/>
    </source>
</evidence>
<dbReference type="InterPro" id="IPR029063">
    <property type="entry name" value="SAM-dependent_MTases_sf"/>
</dbReference>
<dbReference type="Proteomes" id="UP000294480">
    <property type="component" value="Unassembled WGS sequence"/>
</dbReference>
<keyword evidence="2 3" id="KW-0808">Transferase</keyword>
<dbReference type="GO" id="GO:0032259">
    <property type="term" value="P:methylation"/>
    <property type="evidence" value="ECO:0007669"/>
    <property type="project" value="UniProtKB-KW"/>
</dbReference>
<sequence length="408" mass="44924">MGYTMCRHCTPYNASKKVTPMAQQLPQPSTAQLARSEQLMSVIHTLIHQAHGWLPFDAYMNAALYTPRLGYYASETSPFSALAADGDFITAPLLSPEFGACIAEQALEVFERVGVAQILEVGAGTGRLAADILTHLHNRGVQVNYAILELSGTLRAQQQATLADAGVHLSHQVRWLDALPEDYEGFIIGNEVLDAMPVELIGVQAGQWFERGVTADAQGLEYVDRPTDKRLTMPKEWLTALEDSGATYVSETHCQQLAFIESLGACLKKGVVLMLDYGFPAHEFYHPQRNTGTLMCHIQHVAHDDALYCPGVQDITAHVNFSALKSPRNLTAIGYVNQANFLINCGLLELLTQLPEEHMRVAANRAHKLISEAEMGELFKAMAWAKGLAFEEDDTLQGFTRGNRLLSL</sequence>
<evidence type="ECO:0000256" key="1">
    <source>
        <dbReference type="ARBA" id="ARBA00022603"/>
    </source>
</evidence>
<dbReference type="OrthoDB" id="9794208at2"/>
<dbReference type="AlphaFoldDB" id="A0A4R6Y7D4"/>
<keyword evidence="4" id="KW-1185">Reference proteome</keyword>
<protein>
    <submittedName>
        <fullName evidence="3">SAM-dependent MidA family methyltransferase</fullName>
    </submittedName>
</protein>
<organism evidence="3 4">
    <name type="scientific">Hydromonas duriensis</name>
    <dbReference type="NCBI Taxonomy" id="1527608"/>
    <lineage>
        <taxon>Bacteria</taxon>
        <taxon>Pseudomonadati</taxon>
        <taxon>Pseudomonadota</taxon>
        <taxon>Betaproteobacteria</taxon>
        <taxon>Burkholderiales</taxon>
        <taxon>Burkholderiaceae</taxon>
        <taxon>Hydromonas</taxon>
    </lineage>
</organism>